<evidence type="ECO:0000256" key="1">
    <source>
        <dbReference type="SAM" id="Phobius"/>
    </source>
</evidence>
<reference evidence="2" key="1">
    <citation type="submission" date="2022-09" db="EMBL/GenBank/DDBJ databases">
        <title>Intensive care unit water sources are persistently colonized with multi-drug resistant bacteria and are the site of extensive horizontal gene transfer of antibiotic resistance genes.</title>
        <authorList>
            <person name="Diorio-Toth L."/>
        </authorList>
    </citation>
    <scope>NUCLEOTIDE SEQUENCE</scope>
    <source>
        <strain evidence="2">GD03659</strain>
    </source>
</reference>
<name>A0AA42WY05_SPHYA</name>
<dbReference type="InterPro" id="IPR018895">
    <property type="entry name" value="DUF2474"/>
</dbReference>
<dbReference type="RefSeq" id="WP_119081731.1">
    <property type="nucleotide sequence ID" value="NZ_JAOCKX010000020.1"/>
</dbReference>
<protein>
    <submittedName>
        <fullName evidence="2">DUF2474 family protein</fullName>
    </submittedName>
</protein>
<dbReference type="Pfam" id="PF10617">
    <property type="entry name" value="DUF2474"/>
    <property type="match status" value="1"/>
</dbReference>
<feature type="transmembrane region" description="Helical" evidence="1">
    <location>
        <begin position="16"/>
        <end position="41"/>
    </location>
</feature>
<evidence type="ECO:0000313" key="2">
    <source>
        <dbReference type="EMBL" id="MDH2132397.1"/>
    </source>
</evidence>
<evidence type="ECO:0000313" key="3">
    <source>
        <dbReference type="Proteomes" id="UP001162318"/>
    </source>
</evidence>
<gene>
    <name evidence="2" type="ORF">N5J77_14810</name>
</gene>
<sequence length="43" mass="4799">MKLDTTDKGGPLWRRLLWFAAIWLGSVTVLAAAAFAIRLVLKQ</sequence>
<organism evidence="2 3">
    <name type="scientific">Sphingobium yanoikuyae</name>
    <name type="common">Sphingomonas yanoikuyae</name>
    <dbReference type="NCBI Taxonomy" id="13690"/>
    <lineage>
        <taxon>Bacteria</taxon>
        <taxon>Pseudomonadati</taxon>
        <taxon>Pseudomonadota</taxon>
        <taxon>Alphaproteobacteria</taxon>
        <taxon>Sphingomonadales</taxon>
        <taxon>Sphingomonadaceae</taxon>
        <taxon>Sphingobium</taxon>
    </lineage>
</organism>
<proteinExistence type="predicted"/>
<accession>A0AA42WY05</accession>
<keyword evidence="1" id="KW-1133">Transmembrane helix</keyword>
<dbReference type="AlphaFoldDB" id="A0AA42WY05"/>
<keyword evidence="1" id="KW-0472">Membrane</keyword>
<keyword evidence="1" id="KW-0812">Transmembrane</keyword>
<comment type="caution">
    <text evidence="2">The sequence shown here is derived from an EMBL/GenBank/DDBJ whole genome shotgun (WGS) entry which is preliminary data.</text>
</comment>
<dbReference type="Proteomes" id="UP001162318">
    <property type="component" value="Unassembled WGS sequence"/>
</dbReference>
<dbReference type="EMBL" id="JAOCKX010000020">
    <property type="protein sequence ID" value="MDH2132397.1"/>
    <property type="molecule type" value="Genomic_DNA"/>
</dbReference>